<dbReference type="OrthoDB" id="5621791at2"/>
<keyword evidence="2" id="KW-0472">Membrane</keyword>
<name>A0A656HE46_THINJ</name>
<evidence type="ECO:0000256" key="2">
    <source>
        <dbReference type="SAM" id="Phobius"/>
    </source>
</evidence>
<evidence type="ECO:0000313" key="4">
    <source>
        <dbReference type="Proteomes" id="UP000005317"/>
    </source>
</evidence>
<keyword evidence="2" id="KW-0812">Transmembrane</keyword>
<keyword evidence="2" id="KW-1133">Transmembrane helix</keyword>
<dbReference type="RefSeq" id="WP_002708390.1">
    <property type="nucleotide sequence ID" value="NZ_JH651384.1"/>
</dbReference>
<feature type="transmembrane region" description="Helical" evidence="2">
    <location>
        <begin position="39"/>
        <end position="60"/>
    </location>
</feature>
<evidence type="ECO:0000313" key="3">
    <source>
        <dbReference type="EMBL" id="EIJ34462.1"/>
    </source>
</evidence>
<keyword evidence="4" id="KW-1185">Reference proteome</keyword>
<dbReference type="EMBL" id="JH651384">
    <property type="protein sequence ID" value="EIJ34462.1"/>
    <property type="molecule type" value="Genomic_DNA"/>
</dbReference>
<gene>
    <name evidence="3" type="ORF">Thini_1886</name>
</gene>
<proteinExistence type="predicted"/>
<accession>A0A656HE46</accession>
<feature type="transmembrane region" description="Helical" evidence="2">
    <location>
        <begin position="6"/>
        <end position="27"/>
    </location>
</feature>
<dbReference type="Proteomes" id="UP000005317">
    <property type="component" value="Unassembled WGS sequence"/>
</dbReference>
<protein>
    <submittedName>
        <fullName evidence="3">Uncharacterized protein</fullName>
    </submittedName>
</protein>
<reference evidence="4" key="1">
    <citation type="journal article" date="2011" name="Stand. Genomic Sci.">
        <title>Genome sequence of the filamentous, gliding Thiothrix nivea neotype strain (JP2(T)).</title>
        <authorList>
            <person name="Lapidus A."/>
            <person name="Nolan M."/>
            <person name="Lucas S."/>
            <person name="Glavina Del Rio T."/>
            <person name="Tice H."/>
            <person name="Cheng J.F."/>
            <person name="Tapia R."/>
            <person name="Han C."/>
            <person name="Goodwin L."/>
            <person name="Pitluck S."/>
            <person name="Liolios K."/>
            <person name="Pagani I."/>
            <person name="Ivanova N."/>
            <person name="Huntemann M."/>
            <person name="Mavromatis K."/>
            <person name="Mikhailova N."/>
            <person name="Pati A."/>
            <person name="Chen A."/>
            <person name="Palaniappan K."/>
            <person name="Land M."/>
            <person name="Brambilla E.M."/>
            <person name="Rohde M."/>
            <person name="Abt B."/>
            <person name="Verbarg S."/>
            <person name="Goker M."/>
            <person name="Bristow J."/>
            <person name="Eisen J.A."/>
            <person name="Markowitz V."/>
            <person name="Hugenholtz P."/>
            <person name="Kyrpides N.C."/>
            <person name="Klenk H.P."/>
            <person name="Woyke T."/>
        </authorList>
    </citation>
    <scope>NUCLEOTIDE SEQUENCE [LARGE SCALE GENOMIC DNA]</scope>
    <source>
        <strain evidence="4">ATCC 35100 / DSM 5205 / JP2</strain>
    </source>
</reference>
<feature type="region of interest" description="Disordered" evidence="1">
    <location>
        <begin position="64"/>
        <end position="90"/>
    </location>
</feature>
<evidence type="ECO:0000256" key="1">
    <source>
        <dbReference type="SAM" id="MobiDB-lite"/>
    </source>
</evidence>
<sequence>MDSHGLVLFLFTLATIVGIVFFARWLSRFLLRFELPPDTRLLILISFVGVILVASLNFLWQKSASRQPEPPPNTDKHDPTSQQPAKETDLDTYESTAYPDLYGLRQDMIKQLDELHTFFANVRSWAKTMPAQRPFLQTIINIRWERNQQLRKAYQEIDRSRREFWLHYRTGEDRYVREMFDEEAVRLQKRIQNGLGDSHKFQAEEADAISKQVRACVDLLKATKLAKPKKGQAYDFLPYTEQNRQVLVDILTRKQENGILANVTQLHNLENQIRDKLAYMLQYRKVNTDLLSEVNDLIRIWNEALIYAQYAQYRVLFGVETLDILERLGISPESRDYARLLNQLRELAPQVVTDADEERKTAAYSYNPDIDHKYRKP</sequence>
<organism evidence="3 4">
    <name type="scientific">Thiothrix nivea (strain ATCC 35100 / DSM 5205 / JP2)</name>
    <dbReference type="NCBI Taxonomy" id="870187"/>
    <lineage>
        <taxon>Bacteria</taxon>
        <taxon>Pseudomonadati</taxon>
        <taxon>Pseudomonadota</taxon>
        <taxon>Gammaproteobacteria</taxon>
        <taxon>Thiotrichales</taxon>
        <taxon>Thiotrichaceae</taxon>
        <taxon>Thiothrix</taxon>
    </lineage>
</organism>
<dbReference type="AlphaFoldDB" id="A0A656HE46"/>